<proteinExistence type="predicted"/>
<gene>
    <name evidence="2" type="ORF">LIER_01849</name>
</gene>
<feature type="region of interest" description="Disordered" evidence="1">
    <location>
        <begin position="181"/>
        <end position="215"/>
    </location>
</feature>
<dbReference type="Proteomes" id="UP001454036">
    <property type="component" value="Unassembled WGS sequence"/>
</dbReference>
<evidence type="ECO:0000313" key="3">
    <source>
        <dbReference type="Proteomes" id="UP001454036"/>
    </source>
</evidence>
<organism evidence="2 3">
    <name type="scientific">Lithospermum erythrorhizon</name>
    <name type="common">Purple gromwell</name>
    <name type="synonym">Lithospermum officinale var. erythrorhizon</name>
    <dbReference type="NCBI Taxonomy" id="34254"/>
    <lineage>
        <taxon>Eukaryota</taxon>
        <taxon>Viridiplantae</taxon>
        <taxon>Streptophyta</taxon>
        <taxon>Embryophyta</taxon>
        <taxon>Tracheophyta</taxon>
        <taxon>Spermatophyta</taxon>
        <taxon>Magnoliopsida</taxon>
        <taxon>eudicotyledons</taxon>
        <taxon>Gunneridae</taxon>
        <taxon>Pentapetalae</taxon>
        <taxon>asterids</taxon>
        <taxon>lamiids</taxon>
        <taxon>Boraginales</taxon>
        <taxon>Boraginaceae</taxon>
        <taxon>Boraginoideae</taxon>
        <taxon>Lithospermeae</taxon>
        <taxon>Lithospermum</taxon>
    </lineage>
</organism>
<sequence>MRITLTILKEGVSSSLVKEEVFQCSLQGFNMILGVANYGVKIESKGSHPYFRGEALNLLGFKDIQRGLKSKDFNSELTFLHYIVVSCIVQRTRNYDMVTPLALMVMFFILTSKKNLRYLILTQFRKHNDQPQNNLPNGVLLTKIIEKLKVSFVGEEMIEASIDDQCSEICYMKISKDTTALKSGPGSSFAPKTFKCRNPSDQEATSDLKKTRDLG</sequence>
<feature type="compositionally biased region" description="Basic and acidic residues" evidence="1">
    <location>
        <begin position="206"/>
        <end position="215"/>
    </location>
</feature>
<reference evidence="2 3" key="1">
    <citation type="submission" date="2024-01" db="EMBL/GenBank/DDBJ databases">
        <title>The complete chloroplast genome sequence of Lithospermum erythrorhizon: insights into the phylogenetic relationship among Boraginaceae species and the maternal lineages of purple gromwells.</title>
        <authorList>
            <person name="Okada T."/>
            <person name="Watanabe K."/>
        </authorList>
    </citation>
    <scope>NUCLEOTIDE SEQUENCE [LARGE SCALE GENOMIC DNA]</scope>
</reference>
<evidence type="ECO:0000313" key="2">
    <source>
        <dbReference type="EMBL" id="GAA0140519.1"/>
    </source>
</evidence>
<dbReference type="EMBL" id="BAABME010000190">
    <property type="protein sequence ID" value="GAA0140519.1"/>
    <property type="molecule type" value="Genomic_DNA"/>
</dbReference>
<keyword evidence="3" id="KW-1185">Reference proteome</keyword>
<accession>A0AAV3NMD1</accession>
<dbReference type="AlphaFoldDB" id="A0AAV3NMD1"/>
<protein>
    <submittedName>
        <fullName evidence="2">Uncharacterized protein</fullName>
    </submittedName>
</protein>
<comment type="caution">
    <text evidence="2">The sequence shown here is derived from an EMBL/GenBank/DDBJ whole genome shotgun (WGS) entry which is preliminary data.</text>
</comment>
<name>A0AAV3NMD1_LITER</name>
<evidence type="ECO:0000256" key="1">
    <source>
        <dbReference type="SAM" id="MobiDB-lite"/>
    </source>
</evidence>